<dbReference type="AlphaFoldDB" id="A0AAV2QX20"/>
<protein>
    <submittedName>
        <fullName evidence="2">Uncharacterized protein</fullName>
    </submittedName>
</protein>
<dbReference type="EMBL" id="CAXKWB010011580">
    <property type="protein sequence ID" value="CAL4101925.1"/>
    <property type="molecule type" value="Genomic_DNA"/>
</dbReference>
<keyword evidence="1" id="KW-0175">Coiled coil</keyword>
<sequence length="361" mass="42030">LLGYEDINLLNETLLQIKELYPGWVMRLYTHVTPAINEPLCNLLCQHQHFDLCDVSKLKDNMVISQNKEWSGWRWWVLGDPLVAVWETRKLNMAITPREAHAVTQFINSEKCWHVQRDHELQKGLLGAGFLGGKAAWGQEDLINLRQHLLNELSRHEDEDKILEDILEPLLQQDTMVHSSILCWQDSGAVPFPSKRRPGEWIGMTLDQQKSIKNIERKRFTHKKISDMKEKKGMKIIQEERTVPENMNDMKIVINSTENTEKNWNRNNMKIPFKSIMIEYNNVKKIVKSKMQEIEEENKVKQHNHTVQMIKKKQNSSLNSLGKTTMVPAALLSEHDINLSLGITTCPGQCRPLLHPDWEYC</sequence>
<accession>A0AAV2QX20</accession>
<organism evidence="2 3">
    <name type="scientific">Meganyctiphanes norvegica</name>
    <name type="common">Northern krill</name>
    <name type="synonym">Thysanopoda norvegica</name>
    <dbReference type="NCBI Taxonomy" id="48144"/>
    <lineage>
        <taxon>Eukaryota</taxon>
        <taxon>Metazoa</taxon>
        <taxon>Ecdysozoa</taxon>
        <taxon>Arthropoda</taxon>
        <taxon>Crustacea</taxon>
        <taxon>Multicrustacea</taxon>
        <taxon>Malacostraca</taxon>
        <taxon>Eumalacostraca</taxon>
        <taxon>Eucarida</taxon>
        <taxon>Euphausiacea</taxon>
        <taxon>Euphausiidae</taxon>
        <taxon>Meganyctiphanes</taxon>
    </lineage>
</organism>
<comment type="caution">
    <text evidence="2">The sequence shown here is derived from an EMBL/GenBank/DDBJ whole genome shotgun (WGS) entry which is preliminary data.</text>
</comment>
<dbReference type="Proteomes" id="UP001497623">
    <property type="component" value="Unassembled WGS sequence"/>
</dbReference>
<proteinExistence type="predicted"/>
<reference evidence="2 3" key="1">
    <citation type="submission" date="2024-05" db="EMBL/GenBank/DDBJ databases">
        <authorList>
            <person name="Wallberg A."/>
        </authorList>
    </citation>
    <scope>NUCLEOTIDE SEQUENCE [LARGE SCALE GENOMIC DNA]</scope>
</reference>
<name>A0AAV2QX20_MEGNR</name>
<evidence type="ECO:0000313" key="3">
    <source>
        <dbReference type="Proteomes" id="UP001497623"/>
    </source>
</evidence>
<feature type="non-terminal residue" evidence="2">
    <location>
        <position position="1"/>
    </location>
</feature>
<keyword evidence="3" id="KW-1185">Reference proteome</keyword>
<feature type="coiled-coil region" evidence="1">
    <location>
        <begin position="277"/>
        <end position="304"/>
    </location>
</feature>
<evidence type="ECO:0000313" key="2">
    <source>
        <dbReference type="EMBL" id="CAL4101925.1"/>
    </source>
</evidence>
<evidence type="ECO:0000256" key="1">
    <source>
        <dbReference type="SAM" id="Coils"/>
    </source>
</evidence>
<gene>
    <name evidence="2" type="ORF">MNOR_LOCUS17129</name>
</gene>